<dbReference type="GO" id="GO:0008270">
    <property type="term" value="F:zinc ion binding"/>
    <property type="evidence" value="ECO:0007669"/>
    <property type="project" value="UniProtKB-KW"/>
</dbReference>
<protein>
    <recommendedName>
        <fullName evidence="5">MYND-type domain-containing protein</fullName>
    </recommendedName>
</protein>
<proteinExistence type="predicted"/>
<dbReference type="Proteomes" id="UP001215280">
    <property type="component" value="Unassembled WGS sequence"/>
</dbReference>
<name>A0AAD7J6W8_9AGAR</name>
<dbReference type="PROSITE" id="PS50865">
    <property type="entry name" value="ZF_MYND_2"/>
    <property type="match status" value="1"/>
</dbReference>
<organism evidence="6 7">
    <name type="scientific">Mycena maculata</name>
    <dbReference type="NCBI Taxonomy" id="230809"/>
    <lineage>
        <taxon>Eukaryota</taxon>
        <taxon>Fungi</taxon>
        <taxon>Dikarya</taxon>
        <taxon>Basidiomycota</taxon>
        <taxon>Agaricomycotina</taxon>
        <taxon>Agaricomycetes</taxon>
        <taxon>Agaricomycetidae</taxon>
        <taxon>Agaricales</taxon>
        <taxon>Marasmiineae</taxon>
        <taxon>Mycenaceae</taxon>
        <taxon>Mycena</taxon>
    </lineage>
</organism>
<keyword evidence="1" id="KW-0479">Metal-binding</keyword>
<evidence type="ECO:0000256" key="3">
    <source>
        <dbReference type="ARBA" id="ARBA00022833"/>
    </source>
</evidence>
<dbReference type="SUPFAM" id="SSF144232">
    <property type="entry name" value="HIT/MYND zinc finger-like"/>
    <property type="match status" value="1"/>
</dbReference>
<sequence>MQEPKSRTECEFGMCPLQDYSSDEEIDLARKSLMRCSMCKNRFYCSPKCQKSDWKEHKWNCSALPVGGLPAATVVEINNEFKTEVKHVVAILKEVAAALKDEKKKLSAPMLSPLLKIPSELPDCLRYKRAIQDSDKFKYRLPIVTACRLLLVEYVSALDEAPRQEYEDFFASMLLPTSFCEMYGPKIAGRPADLSPGEYAMLSQVMPMWVMPAIERAKAGKKEEVGKEAVEENAGEQNEGMRWVWLAVMLKRVYNAKSG</sequence>
<comment type="caution">
    <text evidence="6">The sequence shown here is derived from an EMBL/GenBank/DDBJ whole genome shotgun (WGS) entry which is preliminary data.</text>
</comment>
<keyword evidence="3" id="KW-0862">Zinc</keyword>
<evidence type="ECO:0000256" key="4">
    <source>
        <dbReference type="PROSITE-ProRule" id="PRU00134"/>
    </source>
</evidence>
<gene>
    <name evidence="6" type="ORF">DFH07DRAFT_449623</name>
</gene>
<evidence type="ECO:0000313" key="7">
    <source>
        <dbReference type="Proteomes" id="UP001215280"/>
    </source>
</evidence>
<reference evidence="6" key="1">
    <citation type="submission" date="2023-03" db="EMBL/GenBank/DDBJ databases">
        <title>Massive genome expansion in bonnet fungi (Mycena s.s.) driven by repeated elements and novel gene families across ecological guilds.</title>
        <authorList>
            <consortium name="Lawrence Berkeley National Laboratory"/>
            <person name="Harder C.B."/>
            <person name="Miyauchi S."/>
            <person name="Viragh M."/>
            <person name="Kuo A."/>
            <person name="Thoen E."/>
            <person name="Andreopoulos B."/>
            <person name="Lu D."/>
            <person name="Skrede I."/>
            <person name="Drula E."/>
            <person name="Henrissat B."/>
            <person name="Morin E."/>
            <person name="Kohler A."/>
            <person name="Barry K."/>
            <person name="LaButti K."/>
            <person name="Morin E."/>
            <person name="Salamov A."/>
            <person name="Lipzen A."/>
            <person name="Mereny Z."/>
            <person name="Hegedus B."/>
            <person name="Baldrian P."/>
            <person name="Stursova M."/>
            <person name="Weitz H."/>
            <person name="Taylor A."/>
            <person name="Grigoriev I.V."/>
            <person name="Nagy L.G."/>
            <person name="Martin F."/>
            <person name="Kauserud H."/>
        </authorList>
    </citation>
    <scope>NUCLEOTIDE SEQUENCE</scope>
    <source>
        <strain evidence="6">CBHHK188m</strain>
    </source>
</reference>
<dbReference type="InterPro" id="IPR002893">
    <property type="entry name" value="Znf_MYND"/>
</dbReference>
<evidence type="ECO:0000256" key="2">
    <source>
        <dbReference type="ARBA" id="ARBA00022771"/>
    </source>
</evidence>
<evidence type="ECO:0000259" key="5">
    <source>
        <dbReference type="PROSITE" id="PS50865"/>
    </source>
</evidence>
<accession>A0AAD7J6W8</accession>
<dbReference type="Gene3D" id="6.10.140.2220">
    <property type="match status" value="1"/>
</dbReference>
<dbReference type="AlphaFoldDB" id="A0AAD7J6W8"/>
<feature type="domain" description="MYND-type" evidence="5">
    <location>
        <begin position="15"/>
        <end position="61"/>
    </location>
</feature>
<evidence type="ECO:0000313" key="6">
    <source>
        <dbReference type="EMBL" id="KAJ7758467.1"/>
    </source>
</evidence>
<dbReference type="Pfam" id="PF01753">
    <property type="entry name" value="zf-MYND"/>
    <property type="match status" value="1"/>
</dbReference>
<keyword evidence="2 4" id="KW-0863">Zinc-finger</keyword>
<dbReference type="EMBL" id="JARJLG010000055">
    <property type="protein sequence ID" value="KAJ7758467.1"/>
    <property type="molecule type" value="Genomic_DNA"/>
</dbReference>
<keyword evidence="7" id="KW-1185">Reference proteome</keyword>
<evidence type="ECO:0000256" key="1">
    <source>
        <dbReference type="ARBA" id="ARBA00022723"/>
    </source>
</evidence>